<organism evidence="2 3">
    <name type="scientific">Parasedimentitalea marina</name>
    <dbReference type="NCBI Taxonomy" id="2483033"/>
    <lineage>
        <taxon>Bacteria</taxon>
        <taxon>Pseudomonadati</taxon>
        <taxon>Pseudomonadota</taxon>
        <taxon>Alphaproteobacteria</taxon>
        <taxon>Rhodobacterales</taxon>
        <taxon>Paracoccaceae</taxon>
        <taxon>Parasedimentitalea</taxon>
    </lineage>
</organism>
<evidence type="ECO:0000313" key="2">
    <source>
        <dbReference type="EMBL" id="AZV77897.1"/>
    </source>
</evidence>
<proteinExistence type="predicted"/>
<dbReference type="InterPro" id="IPR006528">
    <property type="entry name" value="Phage_head_morphogenesis_dom"/>
</dbReference>
<dbReference type="RefSeq" id="WP_127748458.1">
    <property type="nucleotide sequence ID" value="NZ_CP033219.1"/>
</dbReference>
<accession>A0A3T0N1M0</accession>
<gene>
    <name evidence="2" type="ORF">EBB79_08305</name>
</gene>
<dbReference type="EMBL" id="CP033219">
    <property type="protein sequence ID" value="AZV77897.1"/>
    <property type="molecule type" value="Genomic_DNA"/>
</dbReference>
<dbReference type="AlphaFoldDB" id="A0A3T0N1M0"/>
<dbReference type="Proteomes" id="UP000283063">
    <property type="component" value="Chromosome"/>
</dbReference>
<dbReference type="Pfam" id="PF04233">
    <property type="entry name" value="Phage_Mu_F"/>
    <property type="match status" value="1"/>
</dbReference>
<keyword evidence="3" id="KW-1185">Reference proteome</keyword>
<dbReference type="OrthoDB" id="9813502at2"/>
<reference evidence="2 3" key="1">
    <citation type="submission" date="2018-10" db="EMBL/GenBank/DDBJ databases">
        <title>Parasedimentitalea marina sp. nov., a psychrophilic bacterium isolated from deep seawater of the New Britain Trench.</title>
        <authorList>
            <person name="Cao J."/>
        </authorList>
    </citation>
    <scope>NUCLEOTIDE SEQUENCE [LARGE SCALE GENOMIC DNA]</scope>
    <source>
        <strain evidence="2 3">W43</strain>
    </source>
</reference>
<evidence type="ECO:0000313" key="3">
    <source>
        <dbReference type="Proteomes" id="UP000283063"/>
    </source>
</evidence>
<dbReference type="KEGG" id="sedi:EBB79_08305"/>
<sequence length="373" mass="41928">MTELTDKPGYSFNPGPPPEASAFLRNKSLKPSFNWQDVEPEEHAVSFTVAKAMQVDVLQSIRDELQKALDQGIPYEQFQKELEPRLRSMGWWGVKDQVDPVTGEVRNVRLGSPRRLKTIYRANMRSARAAGQWDRIQRSKRALPYLVYLLGPSQRHRPSHEAKNGLVLPVDDPFWQTWYPPNGWGCKCHVRQITRREADEIGIADSPEIPMREVFNKRTGEIKSIPSGIDPGWESNPGQYRQRQMEQFLRGKLGSADPAIAHAAARDMASSWRVRRIHEGSASGSVPVAMLPREVATRLGSRSRVVSISEETMASARAAGIEPTVSVIEELAVKAGDGRIDDDGWVVRDKPNSPRWVVTKRHSGGDIQLLLML</sequence>
<evidence type="ECO:0000259" key="1">
    <source>
        <dbReference type="Pfam" id="PF04233"/>
    </source>
</evidence>
<protein>
    <recommendedName>
        <fullName evidence="1">Phage head morphogenesis domain-containing protein</fullName>
    </recommendedName>
</protein>
<name>A0A3T0N1M0_9RHOB</name>
<feature type="domain" description="Phage head morphogenesis" evidence="1">
    <location>
        <begin position="59"/>
        <end position="190"/>
    </location>
</feature>